<comment type="pathway">
    <text evidence="7">Carbohydrate biosynthesis; dTDP-L-rhamnose biosynthesis.</text>
</comment>
<proteinExistence type="inferred from homology"/>
<dbReference type="AlphaFoldDB" id="A0AA96GD42"/>
<dbReference type="SUPFAM" id="SSF51182">
    <property type="entry name" value="RmlC-like cupins"/>
    <property type="match status" value="1"/>
</dbReference>
<keyword evidence="7 8" id="KW-0413">Isomerase</keyword>
<evidence type="ECO:0000256" key="3">
    <source>
        <dbReference type="ARBA" id="ARBA00012098"/>
    </source>
</evidence>
<protein>
    <recommendedName>
        <fullName evidence="4 7">dTDP-4-dehydrorhamnose 3,5-epimerase</fullName>
        <ecNumber evidence="3 7">5.1.3.13</ecNumber>
    </recommendedName>
    <alternativeName>
        <fullName evidence="7">Thymidine diphospho-4-keto-rhamnose 3,5-epimerase</fullName>
    </alternativeName>
</protein>
<accession>A0AA96GD42</accession>
<dbReference type="GO" id="GO:0008830">
    <property type="term" value="F:dTDP-4-dehydrorhamnose 3,5-epimerase activity"/>
    <property type="evidence" value="ECO:0007669"/>
    <property type="project" value="UniProtKB-UniRule"/>
</dbReference>
<feature type="active site" description="Proton acceptor" evidence="5">
    <location>
        <position position="61"/>
    </location>
</feature>
<comment type="subunit">
    <text evidence="7">Homodimer.</text>
</comment>
<dbReference type="RefSeq" id="WP_312646792.1">
    <property type="nucleotide sequence ID" value="NZ_CP116967.1"/>
</dbReference>
<keyword evidence="9" id="KW-1185">Reference proteome</keyword>
<dbReference type="KEGG" id="nall:PP769_09155"/>
<dbReference type="PANTHER" id="PTHR21047:SF2">
    <property type="entry name" value="THYMIDINE DIPHOSPHO-4-KETO-RHAMNOSE 3,5-EPIMERASE"/>
    <property type="match status" value="1"/>
</dbReference>
<reference evidence="8 9" key="1">
    <citation type="submission" date="2023-01" db="EMBL/GenBank/DDBJ databases">
        <title>Cultivation and genomic characterization of new, ubiquitous marine nitrite-oxidizing bacteria from the Nitrospirales.</title>
        <authorList>
            <person name="Mueller A.J."/>
            <person name="Daebeler A."/>
            <person name="Herbold C.W."/>
            <person name="Kirkegaard R.H."/>
            <person name="Daims H."/>
        </authorList>
    </citation>
    <scope>NUCLEOTIDE SEQUENCE [LARGE SCALE GENOMIC DNA]</scope>
    <source>
        <strain evidence="8 9">VA</strain>
    </source>
</reference>
<dbReference type="CDD" id="cd00438">
    <property type="entry name" value="cupin_RmlC"/>
    <property type="match status" value="1"/>
</dbReference>
<feature type="active site" description="Proton donor" evidence="5">
    <location>
        <position position="130"/>
    </location>
</feature>
<evidence type="ECO:0000256" key="1">
    <source>
        <dbReference type="ARBA" id="ARBA00001298"/>
    </source>
</evidence>
<evidence type="ECO:0000256" key="5">
    <source>
        <dbReference type="PIRSR" id="PIRSR600888-1"/>
    </source>
</evidence>
<comment type="function">
    <text evidence="2 7">Catalyzes the epimerization of the C3' and C5'positions of dTDP-6-deoxy-D-xylo-4-hexulose, forming dTDP-6-deoxy-L-lyxo-4-hexulose.</text>
</comment>
<comment type="similarity">
    <text evidence="7">Belongs to the dTDP-4-dehydrorhamnose 3,5-epimerase family.</text>
</comment>
<dbReference type="Gene3D" id="2.60.120.10">
    <property type="entry name" value="Jelly Rolls"/>
    <property type="match status" value="1"/>
</dbReference>
<dbReference type="Proteomes" id="UP001302719">
    <property type="component" value="Chromosome"/>
</dbReference>
<dbReference type="EMBL" id="CP116967">
    <property type="protein sequence ID" value="WNM59904.1"/>
    <property type="molecule type" value="Genomic_DNA"/>
</dbReference>
<comment type="catalytic activity">
    <reaction evidence="1 7">
        <text>dTDP-4-dehydro-6-deoxy-alpha-D-glucose = dTDP-4-dehydro-beta-L-rhamnose</text>
        <dbReference type="Rhea" id="RHEA:16969"/>
        <dbReference type="ChEBI" id="CHEBI:57649"/>
        <dbReference type="ChEBI" id="CHEBI:62830"/>
        <dbReference type="EC" id="5.1.3.13"/>
    </reaction>
</comment>
<evidence type="ECO:0000256" key="2">
    <source>
        <dbReference type="ARBA" id="ARBA00001997"/>
    </source>
</evidence>
<evidence type="ECO:0000256" key="7">
    <source>
        <dbReference type="RuleBase" id="RU364069"/>
    </source>
</evidence>
<organism evidence="8 9">
    <name type="scientific">Candidatus Nitrospira allomarina</name>
    <dbReference type="NCBI Taxonomy" id="3020900"/>
    <lineage>
        <taxon>Bacteria</taxon>
        <taxon>Pseudomonadati</taxon>
        <taxon>Nitrospirota</taxon>
        <taxon>Nitrospiria</taxon>
        <taxon>Nitrospirales</taxon>
        <taxon>Nitrospiraceae</taxon>
        <taxon>Nitrospira</taxon>
    </lineage>
</organism>
<dbReference type="InterPro" id="IPR000888">
    <property type="entry name" value="RmlC-like"/>
</dbReference>
<dbReference type="PANTHER" id="PTHR21047">
    <property type="entry name" value="DTDP-6-DEOXY-D-GLUCOSE-3,5 EPIMERASE"/>
    <property type="match status" value="1"/>
</dbReference>
<dbReference type="GO" id="GO:0005829">
    <property type="term" value="C:cytosol"/>
    <property type="evidence" value="ECO:0007669"/>
    <property type="project" value="TreeGrafter"/>
</dbReference>
<dbReference type="Pfam" id="PF00908">
    <property type="entry name" value="dTDP_sugar_isom"/>
    <property type="match status" value="1"/>
</dbReference>
<dbReference type="NCBIfam" id="TIGR01221">
    <property type="entry name" value="rmlC"/>
    <property type="match status" value="1"/>
</dbReference>
<dbReference type="GO" id="GO:0019305">
    <property type="term" value="P:dTDP-rhamnose biosynthetic process"/>
    <property type="evidence" value="ECO:0007669"/>
    <property type="project" value="UniProtKB-UniRule"/>
</dbReference>
<dbReference type="EC" id="5.1.3.13" evidence="3 7"/>
<dbReference type="InterPro" id="IPR014710">
    <property type="entry name" value="RmlC-like_jellyroll"/>
</dbReference>
<dbReference type="GO" id="GO:0000271">
    <property type="term" value="P:polysaccharide biosynthetic process"/>
    <property type="evidence" value="ECO:0007669"/>
    <property type="project" value="TreeGrafter"/>
</dbReference>
<sequence>MKFLPTRLPEVLIVEPDVYRDQRGWFLETYHIHKYQEAGILPPFVQDNCSSSVLGTLRGLHFQMTSPQGKLIRVIRGEIFDVAVDIRKGSPTFASWVGVTLSAEDFRQIYVPMGFAHGFCVLSEVAEVEYKCTDVYAPGGEVTIRWNDPRIGIQWPIEQPLLSAKDAAGQGLDELSDQLPDYQP</sequence>
<evidence type="ECO:0000313" key="9">
    <source>
        <dbReference type="Proteomes" id="UP001302719"/>
    </source>
</evidence>
<dbReference type="InterPro" id="IPR011051">
    <property type="entry name" value="RmlC_Cupin_sf"/>
</dbReference>
<feature type="site" description="Participates in a stacking interaction with the thymidine ring of dTDP-4-oxo-6-deoxyglucose" evidence="6">
    <location>
        <position position="136"/>
    </location>
</feature>
<evidence type="ECO:0000256" key="4">
    <source>
        <dbReference type="ARBA" id="ARBA00019595"/>
    </source>
</evidence>
<name>A0AA96GD42_9BACT</name>
<evidence type="ECO:0000256" key="6">
    <source>
        <dbReference type="PIRSR" id="PIRSR600888-3"/>
    </source>
</evidence>
<gene>
    <name evidence="8" type="primary">rfbC</name>
    <name evidence="8" type="ORF">PP769_09155</name>
</gene>
<evidence type="ECO:0000313" key="8">
    <source>
        <dbReference type="EMBL" id="WNM59904.1"/>
    </source>
</evidence>